<dbReference type="EMBL" id="LLXJ01013225">
    <property type="protein sequence ID" value="PKB91913.1"/>
    <property type="molecule type" value="Genomic_DNA"/>
</dbReference>
<reference evidence="1 2" key="1">
    <citation type="submission" date="2016-04" db="EMBL/GenBank/DDBJ databases">
        <title>Genome analyses suggest a sexual origin of heterokaryosis in a supposedly ancient asexual fungus.</title>
        <authorList>
            <person name="Ropars J."/>
            <person name="Sedzielewska K."/>
            <person name="Noel J."/>
            <person name="Charron P."/>
            <person name="Farinelli L."/>
            <person name="Marton T."/>
            <person name="Kruger M."/>
            <person name="Pelin A."/>
            <person name="Brachmann A."/>
            <person name="Corradi N."/>
        </authorList>
    </citation>
    <scope>NUCLEOTIDE SEQUENCE [LARGE SCALE GENOMIC DNA]</scope>
    <source>
        <strain evidence="1 2">A5</strain>
    </source>
</reference>
<dbReference type="AlphaFoldDB" id="A0A2N0NBG7"/>
<gene>
    <name evidence="1" type="ORF">RhiirA5_446970</name>
</gene>
<evidence type="ECO:0000313" key="2">
    <source>
        <dbReference type="Proteomes" id="UP000232722"/>
    </source>
</evidence>
<comment type="caution">
    <text evidence="1">The sequence shown here is derived from an EMBL/GenBank/DDBJ whole genome shotgun (WGS) entry which is preliminary data.</text>
</comment>
<proteinExistence type="predicted"/>
<reference evidence="1 2" key="2">
    <citation type="submission" date="2017-09" db="EMBL/GenBank/DDBJ databases">
        <title>Extensive intraspecific genome diversity in a model arbuscular mycorrhizal fungus.</title>
        <authorList>
            <person name="Chen E.C."/>
            <person name="Morin E."/>
            <person name="Beaudet D."/>
            <person name="Noel J."/>
            <person name="Ndikumana S."/>
            <person name="Charron P."/>
            <person name="St-Onge C."/>
            <person name="Giorgi J."/>
            <person name="Grigoriev I.V."/>
            <person name="Roux C."/>
            <person name="Martin F.M."/>
            <person name="Corradi N."/>
        </authorList>
    </citation>
    <scope>NUCLEOTIDE SEQUENCE [LARGE SCALE GENOMIC DNA]</scope>
    <source>
        <strain evidence="1 2">A5</strain>
    </source>
</reference>
<accession>A0A2N0NBG7</accession>
<name>A0A2N0NBG7_9GLOM</name>
<sequence>MKDINPTKRLIRGNNVFNLAIIDNINFKEVSFRFGNIYDVIRGTSHATLRMECIQCKQKLIKLLKNC</sequence>
<organism evidence="1 2">
    <name type="scientific">Rhizophagus irregularis</name>
    <dbReference type="NCBI Taxonomy" id="588596"/>
    <lineage>
        <taxon>Eukaryota</taxon>
        <taxon>Fungi</taxon>
        <taxon>Fungi incertae sedis</taxon>
        <taxon>Mucoromycota</taxon>
        <taxon>Glomeromycotina</taxon>
        <taxon>Glomeromycetes</taxon>
        <taxon>Glomerales</taxon>
        <taxon>Glomeraceae</taxon>
        <taxon>Rhizophagus</taxon>
    </lineage>
</organism>
<evidence type="ECO:0000313" key="1">
    <source>
        <dbReference type="EMBL" id="PKB91913.1"/>
    </source>
</evidence>
<dbReference type="Proteomes" id="UP000232722">
    <property type="component" value="Unassembled WGS sequence"/>
</dbReference>
<protein>
    <submittedName>
        <fullName evidence="1">Uncharacterized protein</fullName>
    </submittedName>
</protein>